<dbReference type="GO" id="GO:0005886">
    <property type="term" value="C:plasma membrane"/>
    <property type="evidence" value="ECO:0007669"/>
    <property type="project" value="UniProtKB-SubCell"/>
</dbReference>
<keyword evidence="2 6" id="KW-1003">Cell membrane</keyword>
<keyword evidence="10" id="KW-1185">Reference proteome</keyword>
<dbReference type="InterPro" id="IPR003838">
    <property type="entry name" value="ABC3_permease_C"/>
</dbReference>
<proteinExistence type="inferred from homology"/>
<evidence type="ECO:0000256" key="4">
    <source>
        <dbReference type="ARBA" id="ARBA00022989"/>
    </source>
</evidence>
<evidence type="ECO:0000256" key="2">
    <source>
        <dbReference type="ARBA" id="ARBA00022475"/>
    </source>
</evidence>
<keyword evidence="6 9" id="KW-0132">Cell division</keyword>
<evidence type="ECO:0000256" key="7">
    <source>
        <dbReference type="SAM" id="Phobius"/>
    </source>
</evidence>
<dbReference type="AlphaFoldDB" id="A0A1G6BBP4"/>
<feature type="domain" description="ABC3 transporter permease C-terminal" evidence="8">
    <location>
        <begin position="181"/>
        <end position="288"/>
    </location>
</feature>
<evidence type="ECO:0000256" key="1">
    <source>
        <dbReference type="ARBA" id="ARBA00004651"/>
    </source>
</evidence>
<comment type="subcellular location">
    <subcellularLocation>
        <location evidence="1">Cell membrane</location>
        <topology evidence="1">Multi-pass membrane protein</topology>
    </subcellularLocation>
</comment>
<keyword evidence="3 7" id="KW-0812">Transmembrane</keyword>
<dbReference type="PANTHER" id="PTHR47755">
    <property type="entry name" value="CELL DIVISION PROTEIN FTSX"/>
    <property type="match status" value="1"/>
</dbReference>
<feature type="transmembrane region" description="Helical" evidence="7">
    <location>
        <begin position="271"/>
        <end position="290"/>
    </location>
</feature>
<keyword evidence="6" id="KW-0131">Cell cycle</keyword>
<reference evidence="9 10" key="1">
    <citation type="submission" date="2016-10" db="EMBL/GenBank/DDBJ databases">
        <authorList>
            <person name="de Groot N.N."/>
        </authorList>
    </citation>
    <scope>NUCLEOTIDE SEQUENCE [LARGE SCALE GENOMIC DNA]</scope>
    <source>
        <strain evidence="9 10">ASO4-2</strain>
    </source>
</reference>
<evidence type="ECO:0000313" key="10">
    <source>
        <dbReference type="Proteomes" id="UP000198771"/>
    </source>
</evidence>
<evidence type="ECO:0000256" key="3">
    <source>
        <dbReference type="ARBA" id="ARBA00022692"/>
    </source>
</evidence>
<name>A0A1G6BBP4_9BACT</name>
<dbReference type="PANTHER" id="PTHR47755:SF1">
    <property type="entry name" value="CELL DIVISION PROTEIN FTSX"/>
    <property type="match status" value="1"/>
</dbReference>
<evidence type="ECO:0000313" key="9">
    <source>
        <dbReference type="EMBL" id="SDB17979.1"/>
    </source>
</evidence>
<keyword evidence="5 6" id="KW-0472">Membrane</keyword>
<keyword evidence="4 7" id="KW-1133">Transmembrane helix</keyword>
<evidence type="ECO:0000256" key="5">
    <source>
        <dbReference type="ARBA" id="ARBA00023136"/>
    </source>
</evidence>
<dbReference type="Pfam" id="PF02687">
    <property type="entry name" value="FtsX"/>
    <property type="match status" value="1"/>
</dbReference>
<dbReference type="GO" id="GO:0032153">
    <property type="term" value="C:cell division site"/>
    <property type="evidence" value="ECO:0007669"/>
    <property type="project" value="TreeGrafter"/>
</dbReference>
<protein>
    <recommendedName>
        <fullName evidence="6">Cell division protein FtsX</fullName>
    </recommendedName>
</protein>
<dbReference type="PIRSF" id="PIRSF003097">
    <property type="entry name" value="FtsX"/>
    <property type="match status" value="1"/>
</dbReference>
<dbReference type="STRING" id="617002.SAMN05660653_00865"/>
<evidence type="ECO:0000259" key="8">
    <source>
        <dbReference type="Pfam" id="PF02687"/>
    </source>
</evidence>
<evidence type="ECO:0000256" key="6">
    <source>
        <dbReference type="PIRNR" id="PIRNR003097"/>
    </source>
</evidence>
<dbReference type="Proteomes" id="UP000198771">
    <property type="component" value="Unassembled WGS sequence"/>
</dbReference>
<dbReference type="OrthoDB" id="9813411at2"/>
<dbReference type="EMBL" id="FMXO01000004">
    <property type="protein sequence ID" value="SDB17979.1"/>
    <property type="molecule type" value="Genomic_DNA"/>
</dbReference>
<comment type="similarity">
    <text evidence="6">Belongs to the ABC-4 integral membrane protein family. FtsX subfamily.</text>
</comment>
<feature type="transmembrane region" description="Helical" evidence="7">
    <location>
        <begin position="21"/>
        <end position="45"/>
    </location>
</feature>
<dbReference type="GO" id="GO:0051301">
    <property type="term" value="P:cell division"/>
    <property type="evidence" value="ECO:0007669"/>
    <property type="project" value="UniProtKB-KW"/>
</dbReference>
<feature type="transmembrane region" description="Helical" evidence="7">
    <location>
        <begin position="176"/>
        <end position="197"/>
    </location>
</feature>
<dbReference type="RefSeq" id="WP_092117613.1">
    <property type="nucleotide sequence ID" value="NZ_FMXO01000004.1"/>
</dbReference>
<accession>A0A1G6BBP4</accession>
<dbReference type="InterPro" id="IPR004513">
    <property type="entry name" value="FtsX"/>
</dbReference>
<sequence length="293" mass="33095">MFQIIGKLFLQGLTDIRHHPWIQVLTLAAVTLVAFLAGLFLLVLYNLDQELQRSQGEIQFQVYWQPGTDQQVIQAQWETSLSALDHLVEMKTYTADQGLELLMQRLGASGDFSWLRGQSPLPATALLTFAVRDDDQQTWAKSTYLYLEALHGVEKVSFNPLQLDLARGWARFSSQVIWPLILFLGLVLALVVGNTIKLSQLHRRNEVEILRLVGASRWYIQLPMLVSGGLLGLAGGLLALLMLKGVQLSLKDLLHFPPLWLHLDYLPNDQTLLFLVVLVFMGILSSWVALREK</sequence>
<organism evidence="9 10">
    <name type="scientific">Desulfonatronum thiosulfatophilum</name>
    <dbReference type="NCBI Taxonomy" id="617002"/>
    <lineage>
        <taxon>Bacteria</taxon>
        <taxon>Pseudomonadati</taxon>
        <taxon>Thermodesulfobacteriota</taxon>
        <taxon>Desulfovibrionia</taxon>
        <taxon>Desulfovibrionales</taxon>
        <taxon>Desulfonatronaceae</taxon>
        <taxon>Desulfonatronum</taxon>
    </lineage>
</organism>
<feature type="transmembrane region" description="Helical" evidence="7">
    <location>
        <begin position="218"/>
        <end position="243"/>
    </location>
</feature>
<gene>
    <name evidence="9" type="ORF">SAMN05660653_00865</name>
</gene>